<proteinExistence type="predicted"/>
<feature type="compositionally biased region" description="Polar residues" evidence="1">
    <location>
        <begin position="11"/>
        <end position="24"/>
    </location>
</feature>
<dbReference type="Proteomes" id="UP000594008">
    <property type="component" value="Chromosome"/>
</dbReference>
<sequence>MTRARRRTASPAVSTSPGERTMTATARPYAARDTAVTSAVIGRPPRP</sequence>
<reference evidence="2 3" key="1">
    <citation type="submission" date="2020-10" db="EMBL/GenBank/DDBJ databases">
        <title>Streptomyces chromofuscus complate genome analysis.</title>
        <authorList>
            <person name="Anwar N."/>
        </authorList>
    </citation>
    <scope>NUCLEOTIDE SEQUENCE [LARGE SCALE GENOMIC DNA]</scope>
    <source>
        <strain evidence="2 3">DSM 40273</strain>
    </source>
</reference>
<dbReference type="KEGG" id="schf:IPT68_03225"/>
<dbReference type="AlphaFoldDB" id="A0A7M2TIB9"/>
<evidence type="ECO:0000313" key="2">
    <source>
        <dbReference type="EMBL" id="QOV47909.1"/>
    </source>
</evidence>
<keyword evidence="3" id="KW-1185">Reference proteome</keyword>
<evidence type="ECO:0000256" key="1">
    <source>
        <dbReference type="SAM" id="MobiDB-lite"/>
    </source>
</evidence>
<organism evidence="2 3">
    <name type="scientific">Streptomyces chromofuscus</name>
    <dbReference type="NCBI Taxonomy" id="42881"/>
    <lineage>
        <taxon>Bacteria</taxon>
        <taxon>Bacillati</taxon>
        <taxon>Actinomycetota</taxon>
        <taxon>Actinomycetes</taxon>
        <taxon>Kitasatosporales</taxon>
        <taxon>Streptomycetaceae</taxon>
        <taxon>Streptomyces</taxon>
    </lineage>
</organism>
<dbReference type="RefSeq" id="WP_189700767.1">
    <property type="nucleotide sequence ID" value="NZ_BMTA01000020.1"/>
</dbReference>
<name>A0A7M2TIB9_STRCW</name>
<feature type="region of interest" description="Disordered" evidence="1">
    <location>
        <begin position="1"/>
        <end position="24"/>
    </location>
</feature>
<accession>A0A7M2TIB9</accession>
<dbReference type="EMBL" id="CP063374">
    <property type="protein sequence ID" value="QOV47909.1"/>
    <property type="molecule type" value="Genomic_DNA"/>
</dbReference>
<gene>
    <name evidence="2" type="ORF">IPT68_03225</name>
</gene>
<protein>
    <submittedName>
        <fullName evidence="2">Uncharacterized protein</fullName>
    </submittedName>
</protein>
<evidence type="ECO:0000313" key="3">
    <source>
        <dbReference type="Proteomes" id="UP000594008"/>
    </source>
</evidence>